<feature type="domain" description="Methyl-accepting transducer" evidence="8">
    <location>
        <begin position="270"/>
        <end position="513"/>
    </location>
</feature>
<comment type="caution">
    <text evidence="10">The sequence shown here is derived from an EMBL/GenBank/DDBJ whole genome shotgun (WGS) entry which is preliminary data.</text>
</comment>
<organism evidence="10 11">
    <name type="scientific">Paenibacillus foliorum</name>
    <dbReference type="NCBI Taxonomy" id="2654974"/>
    <lineage>
        <taxon>Bacteria</taxon>
        <taxon>Bacillati</taxon>
        <taxon>Bacillota</taxon>
        <taxon>Bacilli</taxon>
        <taxon>Bacillales</taxon>
        <taxon>Paenibacillaceae</taxon>
        <taxon>Paenibacillus</taxon>
    </lineage>
</organism>
<dbReference type="GO" id="GO:0007165">
    <property type="term" value="P:signal transduction"/>
    <property type="evidence" value="ECO:0007669"/>
    <property type="project" value="UniProtKB-KW"/>
</dbReference>
<sequence>MKWFMNLKTSVKLISAFVTVAIIVAIVGMYAISNLKMMNNLIQVMYDNNLTSIQRLSAGLYSYQNARVATRDISLAATMADRDKQQKDIQTYIKEIQEQMDVYRGTTLSQPEKEQLKTFDTVFTAYLKSMDTAMQLADKEDKSEYIKYQSSELVLAGSKVRESLTKLIDINVKLAEETNAQSDEAYASARMMTISIVIAAFLISILMGYGIAQSIARPLSRIVGLVAKVAHGDLQEKADINTKDEVGQLAASINQMINSLRNLIGGVIQSSQSVAAASEQISASTQEIASSSTNQAHSAQSITELFKELSVAINSVAESAEQAAELSNITVKTASEGDKVVQASVMGMQAVSHTMARLEEDSLKIGDIIEVIDDIADQTNLLALNAAIEAARAGDQGRGFAVVADEVRKLAERSSEATKEISAIIKVMQANTKQSVMAVTDSVAQSSQTGEAFQNIIRMVNDSSQKVNEIAAACEEEAAQASEVMQSVESISSSSQESAAASEETAATCQSLAQLADELNTSITIFKI</sequence>
<dbReference type="PROSITE" id="PS50885">
    <property type="entry name" value="HAMP"/>
    <property type="match status" value="1"/>
</dbReference>
<dbReference type="Gene3D" id="1.10.287.950">
    <property type="entry name" value="Methyl-accepting chemotaxis protein"/>
    <property type="match status" value="1"/>
</dbReference>
<protein>
    <submittedName>
        <fullName evidence="10">HAMP domain-containing protein</fullName>
    </submittedName>
</protein>
<keyword evidence="11" id="KW-1185">Reference proteome</keyword>
<feature type="transmembrane region" description="Helical" evidence="7">
    <location>
        <begin position="13"/>
        <end position="32"/>
    </location>
</feature>
<evidence type="ECO:0000256" key="7">
    <source>
        <dbReference type="SAM" id="Phobius"/>
    </source>
</evidence>
<keyword evidence="7" id="KW-0812">Transmembrane</keyword>
<dbReference type="RefSeq" id="WP_171653367.1">
    <property type="nucleotide sequence ID" value="NZ_WHOD01000067.1"/>
</dbReference>
<dbReference type="FunFam" id="1.10.287.950:FF:000001">
    <property type="entry name" value="Methyl-accepting chemotaxis sensory transducer"/>
    <property type="match status" value="1"/>
</dbReference>
<evidence type="ECO:0000313" key="11">
    <source>
        <dbReference type="Proteomes" id="UP000641588"/>
    </source>
</evidence>
<dbReference type="SUPFAM" id="SSF58104">
    <property type="entry name" value="Methyl-accepting chemotaxis protein (MCP) signaling domain"/>
    <property type="match status" value="1"/>
</dbReference>
<dbReference type="Pfam" id="PF00015">
    <property type="entry name" value="MCPsignal"/>
    <property type="match status" value="1"/>
</dbReference>
<evidence type="ECO:0000313" key="10">
    <source>
        <dbReference type="EMBL" id="NOU95165.1"/>
    </source>
</evidence>
<dbReference type="Proteomes" id="UP000641588">
    <property type="component" value="Unassembled WGS sequence"/>
</dbReference>
<dbReference type="InterPro" id="IPR004089">
    <property type="entry name" value="MCPsignal_dom"/>
</dbReference>
<reference evidence="10" key="1">
    <citation type="submission" date="2019-10" db="EMBL/GenBank/DDBJ databases">
        <title>Description of Paenibacillus glebae sp. nov.</title>
        <authorList>
            <person name="Carlier A."/>
            <person name="Qi S."/>
        </authorList>
    </citation>
    <scope>NUCLEOTIDE SEQUENCE</scope>
    <source>
        <strain evidence="10">LMG 31456</strain>
    </source>
</reference>
<accession>A0A972GS37</accession>
<evidence type="ECO:0000256" key="4">
    <source>
        <dbReference type="ARBA" id="ARBA00023224"/>
    </source>
</evidence>
<dbReference type="Pfam" id="PF12729">
    <property type="entry name" value="4HB_MCP_1"/>
    <property type="match status" value="1"/>
</dbReference>
<feature type="transmembrane region" description="Helical" evidence="7">
    <location>
        <begin position="191"/>
        <end position="212"/>
    </location>
</feature>
<evidence type="ECO:0000256" key="2">
    <source>
        <dbReference type="ARBA" id="ARBA00022475"/>
    </source>
</evidence>
<evidence type="ECO:0000256" key="3">
    <source>
        <dbReference type="ARBA" id="ARBA00023136"/>
    </source>
</evidence>
<evidence type="ECO:0000256" key="5">
    <source>
        <dbReference type="ARBA" id="ARBA00029447"/>
    </source>
</evidence>
<proteinExistence type="inferred from homology"/>
<comment type="subcellular location">
    <subcellularLocation>
        <location evidence="1">Cell membrane</location>
    </subcellularLocation>
</comment>
<dbReference type="AlphaFoldDB" id="A0A972GS37"/>
<dbReference type="EMBL" id="WHOD01000067">
    <property type="protein sequence ID" value="NOU95165.1"/>
    <property type="molecule type" value="Genomic_DNA"/>
</dbReference>
<keyword evidence="2" id="KW-1003">Cell membrane</keyword>
<feature type="domain" description="HAMP" evidence="9">
    <location>
        <begin position="213"/>
        <end position="265"/>
    </location>
</feature>
<keyword evidence="4 6" id="KW-0807">Transducer</keyword>
<evidence type="ECO:0000259" key="8">
    <source>
        <dbReference type="PROSITE" id="PS50111"/>
    </source>
</evidence>
<dbReference type="GO" id="GO:0006935">
    <property type="term" value="P:chemotaxis"/>
    <property type="evidence" value="ECO:0007669"/>
    <property type="project" value="UniProtKB-ARBA"/>
</dbReference>
<dbReference type="SMART" id="SM00304">
    <property type="entry name" value="HAMP"/>
    <property type="match status" value="2"/>
</dbReference>
<dbReference type="GO" id="GO:0005886">
    <property type="term" value="C:plasma membrane"/>
    <property type="evidence" value="ECO:0007669"/>
    <property type="project" value="UniProtKB-SubCell"/>
</dbReference>
<evidence type="ECO:0000256" key="1">
    <source>
        <dbReference type="ARBA" id="ARBA00004236"/>
    </source>
</evidence>
<keyword evidence="7" id="KW-1133">Transmembrane helix</keyword>
<dbReference type="PROSITE" id="PS50111">
    <property type="entry name" value="CHEMOTAXIS_TRANSDUC_2"/>
    <property type="match status" value="1"/>
</dbReference>
<dbReference type="SMART" id="SM00283">
    <property type="entry name" value="MA"/>
    <property type="match status" value="1"/>
</dbReference>
<comment type="similarity">
    <text evidence="5">Belongs to the methyl-accepting chemotaxis (MCP) protein family.</text>
</comment>
<dbReference type="PANTHER" id="PTHR32089">
    <property type="entry name" value="METHYL-ACCEPTING CHEMOTAXIS PROTEIN MCPB"/>
    <property type="match status" value="1"/>
</dbReference>
<keyword evidence="3 7" id="KW-0472">Membrane</keyword>
<gene>
    <name evidence="10" type="ORF">GC093_18320</name>
</gene>
<dbReference type="InterPro" id="IPR024478">
    <property type="entry name" value="HlyB_4HB_MCP"/>
</dbReference>
<dbReference type="InterPro" id="IPR003660">
    <property type="entry name" value="HAMP_dom"/>
</dbReference>
<name>A0A972GS37_9BACL</name>
<evidence type="ECO:0000259" key="9">
    <source>
        <dbReference type="PROSITE" id="PS50885"/>
    </source>
</evidence>
<evidence type="ECO:0000256" key="6">
    <source>
        <dbReference type="PROSITE-ProRule" id="PRU00284"/>
    </source>
</evidence>
<dbReference type="CDD" id="cd06225">
    <property type="entry name" value="HAMP"/>
    <property type="match status" value="1"/>
</dbReference>
<dbReference type="Pfam" id="PF00672">
    <property type="entry name" value="HAMP"/>
    <property type="match status" value="1"/>
</dbReference>
<dbReference type="PANTHER" id="PTHR32089:SF112">
    <property type="entry name" value="LYSOZYME-LIKE PROTEIN-RELATED"/>
    <property type="match status" value="1"/>
</dbReference>